<reference evidence="1 2" key="1">
    <citation type="submission" date="2019-02" db="EMBL/GenBank/DDBJ databases">
        <title>Genomic, morphological and functional characterisation of novel bacteriophage Fnu1 capable of disrupt Fusobacterium nucleatum biofilm.</title>
        <authorList>
            <person name="Kabwe M."/>
            <person name="Brown T.L."/>
            <person name="Dashper S."/>
            <person name="Speirs L."/>
            <person name="Ku H."/>
            <person name="Petrovski S."/>
            <person name="Chan H.T."/>
            <person name="Lock P."/>
            <person name="Tucci J."/>
        </authorList>
    </citation>
    <scope>NUCLEOTIDE SEQUENCE [LARGE SCALE GENOMIC DNA]</scope>
</reference>
<organism evidence="1 2">
    <name type="scientific">Fusobacterium phage Fnu1</name>
    <dbReference type="NCBI Taxonomy" id="2530024"/>
    <lineage>
        <taxon>Viruses</taxon>
        <taxon>Duplodnaviria</taxon>
        <taxon>Heunggongvirae</taxon>
        <taxon>Uroviricota</taxon>
        <taxon>Caudoviricetes</taxon>
        <taxon>Latrobevirus</taxon>
        <taxon>Latrobevirus FNU1</taxon>
    </lineage>
</organism>
<accession>A0A481W5N7</accession>
<dbReference type="GeneID" id="65071858"/>
<keyword evidence="2" id="KW-1185">Reference proteome</keyword>
<evidence type="ECO:0000313" key="1">
    <source>
        <dbReference type="EMBL" id="QBJ04187.1"/>
    </source>
</evidence>
<dbReference type="Proteomes" id="UP000292160">
    <property type="component" value="Segment"/>
</dbReference>
<protein>
    <submittedName>
        <fullName evidence="1">Uncharacterized protein</fullName>
    </submittedName>
</protein>
<dbReference type="EMBL" id="MK554696">
    <property type="protein sequence ID" value="QBJ04187.1"/>
    <property type="molecule type" value="Genomic_DNA"/>
</dbReference>
<evidence type="ECO:0000313" key="2">
    <source>
        <dbReference type="Proteomes" id="UP000292160"/>
    </source>
</evidence>
<dbReference type="KEGG" id="vg:65071858"/>
<sequence length="103" mass="12323">MENIKEFKIINTYNNSLYIFKTSKFSLHLEIKNSYTGNSQLLYFDYDKNNNTDVFNELIKVLNTNENGNFICDYNNSNMLTIFDRNKNSMIFREKLYLKALTF</sequence>
<name>A0A481W5N7_9CAUD</name>
<dbReference type="RefSeq" id="YP_010082850.1">
    <property type="nucleotide sequence ID" value="NC_055035.1"/>
</dbReference>
<proteinExistence type="predicted"/>